<reference evidence="1 2" key="1">
    <citation type="submission" date="2017-11" db="EMBL/GenBank/DDBJ databases">
        <title>Evolution of Phototrophy in the Chloroflexi Phylum Driven by Horizontal Gene Transfer.</title>
        <authorList>
            <person name="Ward L.M."/>
            <person name="Hemp J."/>
            <person name="Shih P.M."/>
            <person name="Mcglynn S.E."/>
            <person name="Fischer W."/>
        </authorList>
    </citation>
    <scope>NUCLEOTIDE SEQUENCE [LARGE SCALE GENOMIC DNA]</scope>
    <source>
        <strain evidence="1">JP3_13</strain>
    </source>
</reference>
<organism evidence="1 2">
    <name type="scientific">Candidatus Thermofonsia Clade 1 bacterium</name>
    <dbReference type="NCBI Taxonomy" id="2364210"/>
    <lineage>
        <taxon>Bacteria</taxon>
        <taxon>Bacillati</taxon>
        <taxon>Chloroflexota</taxon>
        <taxon>Candidatus Thermofontia</taxon>
        <taxon>Candidatus Thermofonsia Clade 1</taxon>
    </lineage>
</organism>
<evidence type="ECO:0000313" key="1">
    <source>
        <dbReference type="EMBL" id="PJF33282.1"/>
    </source>
</evidence>
<protein>
    <recommendedName>
        <fullName evidence="3">PAS domain-containing protein</fullName>
    </recommendedName>
</protein>
<gene>
    <name evidence="1" type="ORF">CUN49_18955</name>
</gene>
<sequence>LVYANARAQAWFGLSGGEPDLELLLEYVQPAETFLELFSREGNASFRIGARRVEASSHYVPHNGVLQMVVVMRELTSPNAGRETLDPTRALILVSDAV</sequence>
<feature type="non-terminal residue" evidence="1">
    <location>
        <position position="1"/>
    </location>
</feature>
<accession>A0A2M8P6V4</accession>
<dbReference type="EMBL" id="PGTM01001027">
    <property type="protein sequence ID" value="PJF33282.1"/>
    <property type="molecule type" value="Genomic_DNA"/>
</dbReference>
<name>A0A2M8P6V4_9CHLR</name>
<evidence type="ECO:0008006" key="3">
    <source>
        <dbReference type="Google" id="ProtNLM"/>
    </source>
</evidence>
<feature type="non-terminal residue" evidence="1">
    <location>
        <position position="98"/>
    </location>
</feature>
<comment type="caution">
    <text evidence="1">The sequence shown here is derived from an EMBL/GenBank/DDBJ whole genome shotgun (WGS) entry which is preliminary data.</text>
</comment>
<proteinExistence type="predicted"/>
<dbReference type="Proteomes" id="UP000229681">
    <property type="component" value="Unassembled WGS sequence"/>
</dbReference>
<evidence type="ECO:0000313" key="2">
    <source>
        <dbReference type="Proteomes" id="UP000229681"/>
    </source>
</evidence>
<dbReference type="AlphaFoldDB" id="A0A2M8P6V4"/>